<protein>
    <submittedName>
        <fullName evidence="1">Uncharacterized protein</fullName>
    </submittedName>
</protein>
<dbReference type="EMBL" id="SDMP01000003">
    <property type="protein sequence ID" value="RYR67452.1"/>
    <property type="molecule type" value="Genomic_DNA"/>
</dbReference>
<dbReference type="Proteomes" id="UP000289738">
    <property type="component" value="Chromosome A03"/>
</dbReference>
<keyword evidence="2" id="KW-1185">Reference proteome</keyword>
<comment type="caution">
    <text evidence="1">The sequence shown here is derived from an EMBL/GenBank/DDBJ whole genome shotgun (WGS) entry which is preliminary data.</text>
</comment>
<name>A0A445DW98_ARAHY</name>
<accession>A0A445DW98</accession>
<evidence type="ECO:0000313" key="1">
    <source>
        <dbReference type="EMBL" id="RYR67452.1"/>
    </source>
</evidence>
<sequence>MASEDSFLVLVHYKGSIQKKIRSRIKFTDKDPLILRDDVKYDSFIIGSDEDLEFLFHCHYQIPEVKTLEMLAKFVDVVSSSGGLNWNPQAPAMAAYSNSRPSGASSSLHVIVAKATLFVSPSFPADLNCSGDRELVLYSEAQVSLDAPPELRRENYRASK</sequence>
<organism evidence="1 2">
    <name type="scientific">Arachis hypogaea</name>
    <name type="common">Peanut</name>
    <dbReference type="NCBI Taxonomy" id="3818"/>
    <lineage>
        <taxon>Eukaryota</taxon>
        <taxon>Viridiplantae</taxon>
        <taxon>Streptophyta</taxon>
        <taxon>Embryophyta</taxon>
        <taxon>Tracheophyta</taxon>
        <taxon>Spermatophyta</taxon>
        <taxon>Magnoliopsida</taxon>
        <taxon>eudicotyledons</taxon>
        <taxon>Gunneridae</taxon>
        <taxon>Pentapetalae</taxon>
        <taxon>rosids</taxon>
        <taxon>fabids</taxon>
        <taxon>Fabales</taxon>
        <taxon>Fabaceae</taxon>
        <taxon>Papilionoideae</taxon>
        <taxon>50 kb inversion clade</taxon>
        <taxon>dalbergioids sensu lato</taxon>
        <taxon>Dalbergieae</taxon>
        <taxon>Pterocarpus clade</taxon>
        <taxon>Arachis</taxon>
    </lineage>
</organism>
<dbReference type="AlphaFoldDB" id="A0A445DW98"/>
<proteinExistence type="predicted"/>
<gene>
    <name evidence="1" type="ORF">Ahy_A03g013823</name>
</gene>
<reference evidence="1 2" key="1">
    <citation type="submission" date="2019-01" db="EMBL/GenBank/DDBJ databases">
        <title>Sequencing of cultivated peanut Arachis hypogaea provides insights into genome evolution and oil improvement.</title>
        <authorList>
            <person name="Chen X."/>
        </authorList>
    </citation>
    <scope>NUCLEOTIDE SEQUENCE [LARGE SCALE GENOMIC DNA]</scope>
    <source>
        <strain evidence="2">cv. Fuhuasheng</strain>
        <tissue evidence="1">Leaves</tissue>
    </source>
</reference>
<evidence type="ECO:0000313" key="2">
    <source>
        <dbReference type="Proteomes" id="UP000289738"/>
    </source>
</evidence>